<feature type="chain" id="PRO_5038412101" evidence="1">
    <location>
        <begin position="32"/>
        <end position="183"/>
    </location>
</feature>
<sequence length="183" mass="19743">MILNMKKKSNFGLKVLSMAMIVSLMVPSSIGNIVTFAETPATTQSTNTADAEQTFSFAKAFPIQKSGDDAEVSSTAVNLISTGLDLHGLAGATQSTYLRFADVALPTDAKITKAYIAFTARDASTAAQSTTINVTGELGTQAAFSSTAASFASRTFTTTTMSMKTPRCYRKYHFQHRRRFIYC</sequence>
<dbReference type="STRING" id="1265820.PCORN_15201"/>
<evidence type="ECO:0000313" key="3">
    <source>
        <dbReference type="Proteomes" id="UP000019254"/>
    </source>
</evidence>
<comment type="caution">
    <text evidence="2">The sequence shown here is derived from an EMBL/GenBank/DDBJ whole genome shotgun (WGS) entry which is preliminary data.</text>
</comment>
<evidence type="ECO:0000313" key="2">
    <source>
        <dbReference type="EMBL" id="EUJ26343.1"/>
    </source>
</evidence>
<proteinExistence type="predicted"/>
<dbReference type="AlphaFoldDB" id="W7C1D2"/>
<keyword evidence="3" id="KW-1185">Reference proteome</keyword>
<keyword evidence="1" id="KW-0732">Signal</keyword>
<reference evidence="2 3" key="1">
    <citation type="journal article" date="2014" name="Int. J. Syst. Evol. Microbiol.">
        <title>Listeria floridensis sp. nov., Listeria aquatica sp. nov., Listeria cornellensis sp. nov., Listeria riparia sp. nov. and Listeria grandensis sp. nov., from agricultural and natural environments.</title>
        <authorList>
            <person name="den Bakker H.C."/>
            <person name="Warchocki S."/>
            <person name="Wright E.M."/>
            <person name="Allred A.F."/>
            <person name="Ahlstrom C."/>
            <person name="Manuel C.S."/>
            <person name="Stasiewicz M.J."/>
            <person name="Burrell A."/>
            <person name="Roof S."/>
            <person name="Strawn L."/>
            <person name="Fortes E.D."/>
            <person name="Nightingale K.K."/>
            <person name="Kephart D."/>
            <person name="Wiedmann M."/>
        </authorList>
    </citation>
    <scope>NUCLEOTIDE SEQUENCE [LARGE SCALE GENOMIC DNA]</scope>
    <source>
        <strain evidence="3">FSL F6-969</strain>
    </source>
</reference>
<dbReference type="EMBL" id="AODE01000032">
    <property type="protein sequence ID" value="EUJ26343.1"/>
    <property type="molecule type" value="Genomic_DNA"/>
</dbReference>
<accession>W7C1D2</accession>
<evidence type="ECO:0000256" key="1">
    <source>
        <dbReference type="SAM" id="SignalP"/>
    </source>
</evidence>
<feature type="signal peptide" evidence="1">
    <location>
        <begin position="1"/>
        <end position="31"/>
    </location>
</feature>
<name>W7C1D2_9LIST</name>
<protein>
    <submittedName>
        <fullName evidence="2">Uncharacterized protein</fullName>
    </submittedName>
</protein>
<gene>
    <name evidence="2" type="ORF">PCORN_15201</name>
</gene>
<organism evidence="2 3">
    <name type="scientific">Listeria cornellensis FSL F6-0969</name>
    <dbReference type="NCBI Taxonomy" id="1265820"/>
    <lineage>
        <taxon>Bacteria</taxon>
        <taxon>Bacillati</taxon>
        <taxon>Bacillota</taxon>
        <taxon>Bacilli</taxon>
        <taxon>Bacillales</taxon>
        <taxon>Listeriaceae</taxon>
        <taxon>Listeria</taxon>
    </lineage>
</organism>
<dbReference type="Proteomes" id="UP000019254">
    <property type="component" value="Unassembled WGS sequence"/>
</dbReference>
<dbReference type="PATRIC" id="fig|1265820.5.peg.3011"/>